<keyword evidence="2" id="KW-1133">Transmembrane helix</keyword>
<reference evidence="3" key="1">
    <citation type="journal article" date="2020" name="G3 (Bethesda)">
        <title>High-Quality Assemblies for Three Invasive Social Wasps from the &lt;i&gt;Vespula&lt;/i&gt; Genus.</title>
        <authorList>
            <person name="Harrop T.W.R."/>
            <person name="Guhlin J."/>
            <person name="McLaughlin G.M."/>
            <person name="Permina E."/>
            <person name="Stockwell P."/>
            <person name="Gilligan J."/>
            <person name="Le Lec M.F."/>
            <person name="Gruber M.A.M."/>
            <person name="Quinn O."/>
            <person name="Lovegrove M."/>
            <person name="Duncan E.J."/>
            <person name="Remnant E.J."/>
            <person name="Van Eeckhoven J."/>
            <person name="Graham B."/>
            <person name="Knapp R.A."/>
            <person name="Langford K.W."/>
            <person name="Kronenberg Z."/>
            <person name="Press M.O."/>
            <person name="Eacker S.M."/>
            <person name="Wilson-Rankin E.E."/>
            <person name="Purcell J."/>
            <person name="Lester P.J."/>
            <person name="Dearden P.K."/>
        </authorList>
    </citation>
    <scope>NUCLEOTIDE SEQUENCE</scope>
    <source>
        <strain evidence="3">Linc-1</strain>
    </source>
</reference>
<protein>
    <submittedName>
        <fullName evidence="3">Uncharacterized protein</fullName>
    </submittedName>
</protein>
<keyword evidence="4" id="KW-1185">Reference proteome</keyword>
<feature type="compositionally biased region" description="Basic and acidic residues" evidence="1">
    <location>
        <begin position="1"/>
        <end position="11"/>
    </location>
</feature>
<dbReference type="Proteomes" id="UP000617340">
    <property type="component" value="Unassembled WGS sequence"/>
</dbReference>
<accession>A0A834JVV3</accession>
<keyword evidence="2" id="KW-0472">Membrane</keyword>
<dbReference type="EMBL" id="JACSDZ010000009">
    <property type="protein sequence ID" value="KAF7395593.1"/>
    <property type="molecule type" value="Genomic_DNA"/>
</dbReference>
<evidence type="ECO:0000256" key="2">
    <source>
        <dbReference type="SAM" id="Phobius"/>
    </source>
</evidence>
<proteinExistence type="predicted"/>
<feature type="compositionally biased region" description="Polar residues" evidence="1">
    <location>
        <begin position="12"/>
        <end position="27"/>
    </location>
</feature>
<evidence type="ECO:0000313" key="4">
    <source>
        <dbReference type="Proteomes" id="UP000617340"/>
    </source>
</evidence>
<sequence>MVERTGSKRESPSASGNGNGTRYNSRLGSVMGSLDNSSAGEERTTRMSCEKASRRLRYLIAKAKRLGLTTEEVAELPTIKRLVPGRVMSTTRTTLFMIVLILGGSLVLAFLCAPCIARSRT</sequence>
<organism evidence="3 4">
    <name type="scientific">Vespula germanica</name>
    <name type="common">German yellow jacket</name>
    <name type="synonym">Paravespula germanica</name>
    <dbReference type="NCBI Taxonomy" id="30212"/>
    <lineage>
        <taxon>Eukaryota</taxon>
        <taxon>Metazoa</taxon>
        <taxon>Ecdysozoa</taxon>
        <taxon>Arthropoda</taxon>
        <taxon>Hexapoda</taxon>
        <taxon>Insecta</taxon>
        <taxon>Pterygota</taxon>
        <taxon>Neoptera</taxon>
        <taxon>Endopterygota</taxon>
        <taxon>Hymenoptera</taxon>
        <taxon>Apocrita</taxon>
        <taxon>Aculeata</taxon>
        <taxon>Vespoidea</taxon>
        <taxon>Vespidae</taxon>
        <taxon>Vespinae</taxon>
        <taxon>Vespula</taxon>
    </lineage>
</organism>
<name>A0A834JVV3_VESGE</name>
<feature type="region of interest" description="Disordered" evidence="1">
    <location>
        <begin position="1"/>
        <end position="48"/>
    </location>
</feature>
<evidence type="ECO:0000256" key="1">
    <source>
        <dbReference type="SAM" id="MobiDB-lite"/>
    </source>
</evidence>
<dbReference type="AlphaFoldDB" id="A0A834JVV3"/>
<evidence type="ECO:0000313" key="3">
    <source>
        <dbReference type="EMBL" id="KAF7395593.1"/>
    </source>
</evidence>
<keyword evidence="2" id="KW-0812">Transmembrane</keyword>
<comment type="caution">
    <text evidence="3">The sequence shown here is derived from an EMBL/GenBank/DDBJ whole genome shotgun (WGS) entry which is preliminary data.</text>
</comment>
<gene>
    <name evidence="3" type="ORF">HZH68_009643</name>
</gene>
<feature type="transmembrane region" description="Helical" evidence="2">
    <location>
        <begin position="95"/>
        <end position="117"/>
    </location>
</feature>